<evidence type="ECO:0000313" key="2">
    <source>
        <dbReference type="Proteomes" id="UP000284375"/>
    </source>
</evidence>
<dbReference type="AlphaFoldDB" id="A0A423W9U1"/>
<sequence>MCEIHYLKCTSCGRRWEAHKKLASCEDFDPEARCPGSLVIQSFVGQSQFCPSLVQETDPQRGLPNLRPLLYLHVHVDAGPPASEQLPWWPPKPRQ</sequence>
<comment type="caution">
    <text evidence="1">The sequence shown here is derived from an EMBL/GenBank/DDBJ whole genome shotgun (WGS) entry which is preliminary data.</text>
</comment>
<dbReference type="Proteomes" id="UP000284375">
    <property type="component" value="Unassembled WGS sequence"/>
</dbReference>
<organism evidence="1 2">
    <name type="scientific">Cytospora chrysosperma</name>
    <name type="common">Cytospora canker fungus</name>
    <name type="synonym">Sphaeria chrysosperma</name>
    <dbReference type="NCBI Taxonomy" id="252740"/>
    <lineage>
        <taxon>Eukaryota</taxon>
        <taxon>Fungi</taxon>
        <taxon>Dikarya</taxon>
        <taxon>Ascomycota</taxon>
        <taxon>Pezizomycotina</taxon>
        <taxon>Sordariomycetes</taxon>
        <taxon>Sordariomycetidae</taxon>
        <taxon>Diaporthales</taxon>
        <taxon>Cytosporaceae</taxon>
        <taxon>Cytospora</taxon>
    </lineage>
</organism>
<evidence type="ECO:0000313" key="1">
    <source>
        <dbReference type="EMBL" id="ROW00120.1"/>
    </source>
</evidence>
<keyword evidence="2" id="KW-1185">Reference proteome</keyword>
<proteinExistence type="predicted"/>
<dbReference type="EMBL" id="LJZO01000009">
    <property type="protein sequence ID" value="ROW00120.1"/>
    <property type="molecule type" value="Genomic_DNA"/>
</dbReference>
<reference evidence="1 2" key="1">
    <citation type="submission" date="2015-09" db="EMBL/GenBank/DDBJ databases">
        <title>Host preference determinants of Valsa canker pathogens revealed by comparative genomics.</title>
        <authorList>
            <person name="Yin Z."/>
            <person name="Huang L."/>
        </authorList>
    </citation>
    <scope>NUCLEOTIDE SEQUENCE [LARGE SCALE GENOMIC DNA]</scope>
    <source>
        <strain evidence="1 2">YSFL</strain>
    </source>
</reference>
<accession>A0A423W9U1</accession>
<dbReference type="OrthoDB" id="4827687at2759"/>
<name>A0A423W9U1_CYTCH</name>
<gene>
    <name evidence="1" type="ORF">VSDG_03445</name>
</gene>
<protein>
    <submittedName>
        <fullName evidence="1">Uncharacterized protein</fullName>
    </submittedName>
</protein>